<dbReference type="PANTHER" id="PTHR30097:SF4">
    <property type="entry name" value="SLR6042 PROTEIN"/>
    <property type="match status" value="1"/>
</dbReference>
<feature type="domain" description="CusB-like beta-barrel" evidence="4">
    <location>
        <begin position="344"/>
        <end position="421"/>
    </location>
</feature>
<dbReference type="NCBIfam" id="TIGR01730">
    <property type="entry name" value="RND_mfp"/>
    <property type="match status" value="1"/>
</dbReference>
<evidence type="ECO:0000256" key="2">
    <source>
        <dbReference type="ARBA" id="ARBA00022448"/>
    </source>
</evidence>
<dbReference type="InterPro" id="IPR058649">
    <property type="entry name" value="CzcB_C"/>
</dbReference>
<proteinExistence type="inferred from homology"/>
<evidence type="ECO:0000259" key="4">
    <source>
        <dbReference type="Pfam" id="PF25954"/>
    </source>
</evidence>
<evidence type="ECO:0000259" key="6">
    <source>
        <dbReference type="Pfam" id="PF25975"/>
    </source>
</evidence>
<dbReference type="GO" id="GO:0060003">
    <property type="term" value="P:copper ion export"/>
    <property type="evidence" value="ECO:0007669"/>
    <property type="project" value="TreeGrafter"/>
</dbReference>
<comment type="similarity">
    <text evidence="1">Belongs to the membrane fusion protein (MFP) (TC 8.A.1) family.</text>
</comment>
<dbReference type="Gene3D" id="2.40.420.20">
    <property type="match status" value="1"/>
</dbReference>
<dbReference type="GO" id="GO:0022857">
    <property type="term" value="F:transmembrane transporter activity"/>
    <property type="evidence" value="ECO:0007669"/>
    <property type="project" value="InterPro"/>
</dbReference>
<dbReference type="PANTHER" id="PTHR30097">
    <property type="entry name" value="CATION EFFLUX SYSTEM PROTEIN CUSB"/>
    <property type="match status" value="1"/>
</dbReference>
<dbReference type="AlphaFoldDB" id="A0A6P2D549"/>
<reference evidence="7 8" key="1">
    <citation type="submission" date="2019-05" db="EMBL/GenBank/DDBJ databases">
        <authorList>
            <consortium name="Science for Life Laboratories"/>
        </authorList>
    </citation>
    <scope>NUCLEOTIDE SEQUENCE [LARGE SCALE GENOMIC DNA]</scope>
    <source>
        <strain evidence="7">Soil9</strain>
    </source>
</reference>
<dbReference type="FunFam" id="2.40.420.20:FF:000006">
    <property type="entry name" value="RND family efflux transporter MFP subunit"/>
    <property type="match status" value="1"/>
</dbReference>
<sequence length="501" mass="53857">MSEVIIRREPASGALPARVRRWWIAALLFLVLGAGGAGVIASGALRAPSPAKPDDSEKRAESAKDTITMAKDKLSAAGVDTALVSAAPLRVNTWRTGRVALNDERVAHICPPVEGIVREVPVRLGHNVAAGDVLVVIDCRELSSLKLELVRARAALATEREAATRTRTTTTNAAELLKLLAADTPLTEIEKKLTDKPIGDWRAQLLGAYTRKEQLRTQLASLRSSAGAVPESVALKVQSETDAASATYTSLVEDLRYQVKYQVRQAELKLREAETAVDITRAKLVALGLVTETIDTLDPLAEGAKASLLTIRAPFAGTVVEKHVVLSERVGPQSQLFVLSDLSTVWIQADVFEADLPLIRRLTGRTIAFRSELAGIPERTATVVYTGDVIDKSSRTLTLTAETPNPERALKPGTMVEVGFDTGTSDPVIQVPASAVFRHENKPFVFVVTGTDTFTKREVALGRQAGDAVEITDGVRVGEAVVVRGGFVLKSELLKDQMVGE</sequence>
<dbReference type="RefSeq" id="WP_162670710.1">
    <property type="nucleotide sequence ID" value="NZ_LR593886.1"/>
</dbReference>
<dbReference type="InterPro" id="IPR006143">
    <property type="entry name" value="RND_pump_MFP"/>
</dbReference>
<organism evidence="7 8">
    <name type="scientific">Gemmata massiliana</name>
    <dbReference type="NCBI Taxonomy" id="1210884"/>
    <lineage>
        <taxon>Bacteria</taxon>
        <taxon>Pseudomonadati</taxon>
        <taxon>Planctomycetota</taxon>
        <taxon>Planctomycetia</taxon>
        <taxon>Gemmatales</taxon>
        <taxon>Gemmataceae</taxon>
        <taxon>Gemmata</taxon>
    </lineage>
</organism>
<evidence type="ECO:0000256" key="1">
    <source>
        <dbReference type="ARBA" id="ARBA00009477"/>
    </source>
</evidence>
<feature type="compositionally biased region" description="Basic and acidic residues" evidence="3">
    <location>
        <begin position="52"/>
        <end position="64"/>
    </location>
</feature>
<dbReference type="InterPro" id="IPR051909">
    <property type="entry name" value="MFP_Cation_Efflux"/>
</dbReference>
<keyword evidence="8" id="KW-1185">Reference proteome</keyword>
<dbReference type="Gene3D" id="2.40.30.170">
    <property type="match status" value="1"/>
</dbReference>
<feature type="domain" description="CzcB-like C-terminal circularly permuted SH3-like" evidence="6">
    <location>
        <begin position="429"/>
        <end position="490"/>
    </location>
</feature>
<dbReference type="Proteomes" id="UP000464178">
    <property type="component" value="Chromosome"/>
</dbReference>
<dbReference type="Pfam" id="PF25975">
    <property type="entry name" value="CzcB_C"/>
    <property type="match status" value="1"/>
</dbReference>
<keyword evidence="2" id="KW-0813">Transport</keyword>
<evidence type="ECO:0000259" key="5">
    <source>
        <dbReference type="Pfam" id="PF25973"/>
    </source>
</evidence>
<dbReference type="EMBL" id="LR593886">
    <property type="protein sequence ID" value="VTR96421.1"/>
    <property type="molecule type" value="Genomic_DNA"/>
</dbReference>
<dbReference type="InterPro" id="IPR058792">
    <property type="entry name" value="Beta-barrel_RND_2"/>
</dbReference>
<gene>
    <name evidence="7" type="ORF">SOIL9_12930</name>
</gene>
<feature type="region of interest" description="Disordered" evidence="3">
    <location>
        <begin position="45"/>
        <end position="64"/>
    </location>
</feature>
<dbReference type="Pfam" id="PF25954">
    <property type="entry name" value="Beta-barrel_RND_2"/>
    <property type="match status" value="1"/>
</dbReference>
<dbReference type="GO" id="GO:0016020">
    <property type="term" value="C:membrane"/>
    <property type="evidence" value="ECO:0007669"/>
    <property type="project" value="InterPro"/>
</dbReference>
<dbReference type="GO" id="GO:0015679">
    <property type="term" value="P:plasma membrane copper ion transport"/>
    <property type="evidence" value="ECO:0007669"/>
    <property type="project" value="TreeGrafter"/>
</dbReference>
<protein>
    <recommendedName>
        <fullName evidence="9">RND efflux pump membrane fusion protein barrel-sandwich domain-containing protein</fullName>
    </recommendedName>
</protein>
<dbReference type="Gene3D" id="2.40.50.100">
    <property type="match status" value="1"/>
</dbReference>
<accession>A0A6P2D549</accession>
<dbReference type="Pfam" id="PF25973">
    <property type="entry name" value="BSH_CzcB"/>
    <property type="match status" value="1"/>
</dbReference>
<feature type="domain" description="CzcB-like barrel-sandwich hybrid" evidence="5">
    <location>
        <begin position="105"/>
        <end position="341"/>
    </location>
</feature>
<evidence type="ECO:0000313" key="7">
    <source>
        <dbReference type="EMBL" id="VTR96421.1"/>
    </source>
</evidence>
<dbReference type="GO" id="GO:0030313">
    <property type="term" value="C:cell envelope"/>
    <property type="evidence" value="ECO:0007669"/>
    <property type="project" value="TreeGrafter"/>
</dbReference>
<name>A0A6P2D549_9BACT</name>
<evidence type="ECO:0000313" key="8">
    <source>
        <dbReference type="Proteomes" id="UP000464178"/>
    </source>
</evidence>
<evidence type="ECO:0008006" key="9">
    <source>
        <dbReference type="Google" id="ProtNLM"/>
    </source>
</evidence>
<evidence type="ECO:0000256" key="3">
    <source>
        <dbReference type="SAM" id="MobiDB-lite"/>
    </source>
</evidence>
<dbReference type="InterPro" id="IPR058647">
    <property type="entry name" value="BSH_CzcB-like"/>
</dbReference>
<dbReference type="KEGG" id="gms:SOIL9_12930"/>
<dbReference type="Gene3D" id="1.10.287.470">
    <property type="entry name" value="Helix hairpin bin"/>
    <property type="match status" value="1"/>
</dbReference>
<dbReference type="SUPFAM" id="SSF111369">
    <property type="entry name" value="HlyD-like secretion proteins"/>
    <property type="match status" value="2"/>
</dbReference>